<evidence type="ECO:0000259" key="1">
    <source>
        <dbReference type="Pfam" id="PF12146"/>
    </source>
</evidence>
<organism evidence="2 3">
    <name type="scientific">Danxiaibacter flavus</name>
    <dbReference type="NCBI Taxonomy" id="3049108"/>
    <lineage>
        <taxon>Bacteria</taxon>
        <taxon>Pseudomonadati</taxon>
        <taxon>Bacteroidota</taxon>
        <taxon>Chitinophagia</taxon>
        <taxon>Chitinophagales</taxon>
        <taxon>Chitinophagaceae</taxon>
        <taxon>Danxiaibacter</taxon>
    </lineage>
</organism>
<feature type="domain" description="Serine aminopeptidase S33" evidence="1">
    <location>
        <begin position="26"/>
        <end position="257"/>
    </location>
</feature>
<dbReference type="Pfam" id="PF12146">
    <property type="entry name" value="Hydrolase_4"/>
    <property type="match status" value="1"/>
</dbReference>
<reference evidence="2 3" key="1">
    <citation type="submission" date="2023-07" db="EMBL/GenBank/DDBJ databases">
        <authorList>
            <person name="Lian W.-H."/>
        </authorList>
    </citation>
    <scope>NUCLEOTIDE SEQUENCE [LARGE SCALE GENOMIC DNA]</scope>
    <source>
        <strain evidence="2 3">SYSU DXS3180</strain>
    </source>
</reference>
<proteinExistence type="predicted"/>
<dbReference type="Gene3D" id="3.40.50.1820">
    <property type="entry name" value="alpha/beta hydrolase"/>
    <property type="match status" value="1"/>
</dbReference>
<dbReference type="PRINTS" id="PR00111">
    <property type="entry name" value="ABHYDROLASE"/>
</dbReference>
<dbReference type="InterPro" id="IPR000073">
    <property type="entry name" value="AB_hydrolase_1"/>
</dbReference>
<protein>
    <submittedName>
        <fullName evidence="2">Alpha/beta hydrolase</fullName>
    </submittedName>
</protein>
<gene>
    <name evidence="2" type="ORF">QTN47_06085</name>
</gene>
<accession>A0ABV3ZB07</accession>
<comment type="caution">
    <text evidence="2">The sequence shown here is derived from an EMBL/GenBank/DDBJ whole genome shotgun (WGS) entry which is preliminary data.</text>
</comment>
<dbReference type="InterPro" id="IPR029058">
    <property type="entry name" value="AB_hydrolase_fold"/>
</dbReference>
<dbReference type="SUPFAM" id="SSF53474">
    <property type="entry name" value="alpha/beta-Hydrolases"/>
    <property type="match status" value="1"/>
</dbReference>
<sequence>MMEKFAWEYDGVNFSGTKWIPQQFSTVIVLVHGIGEHIERYSDVADFFTKNDFAVVGIDHYGHGRSDGARGSTKGYEFYLNYIATFIGYVKQAWQKPVVLYGHSMGGGIATAFVLKRHPDIEAVIISSPALVLARKTPPLLMLMLGIINRIAPSLRLKQDLDINKISHDKKQVETFIKDPLRHDRISIRLAYDMIKNGEWSIKHAGDLQIPALLIHGDHDVFTNVEGSRTFAKNAPRELLTYKEWKGGYHELHNEPERMQVLQIILEWLHQL</sequence>
<name>A0ABV3ZB07_9BACT</name>
<dbReference type="EMBL" id="JAULBC010000002">
    <property type="protein sequence ID" value="MEX6687053.1"/>
    <property type="molecule type" value="Genomic_DNA"/>
</dbReference>
<dbReference type="PANTHER" id="PTHR11614">
    <property type="entry name" value="PHOSPHOLIPASE-RELATED"/>
    <property type="match status" value="1"/>
</dbReference>
<dbReference type="Proteomes" id="UP001560573">
    <property type="component" value="Unassembled WGS sequence"/>
</dbReference>
<dbReference type="GO" id="GO:0016787">
    <property type="term" value="F:hydrolase activity"/>
    <property type="evidence" value="ECO:0007669"/>
    <property type="project" value="UniProtKB-KW"/>
</dbReference>
<dbReference type="InterPro" id="IPR051044">
    <property type="entry name" value="MAG_DAG_Lipase"/>
</dbReference>
<dbReference type="RefSeq" id="WP_369328456.1">
    <property type="nucleotide sequence ID" value="NZ_JAULBC010000002.1"/>
</dbReference>
<evidence type="ECO:0000313" key="3">
    <source>
        <dbReference type="Proteomes" id="UP001560573"/>
    </source>
</evidence>
<keyword evidence="2" id="KW-0378">Hydrolase</keyword>
<keyword evidence="3" id="KW-1185">Reference proteome</keyword>
<evidence type="ECO:0000313" key="2">
    <source>
        <dbReference type="EMBL" id="MEX6687053.1"/>
    </source>
</evidence>
<dbReference type="InterPro" id="IPR022742">
    <property type="entry name" value="Hydrolase_4"/>
</dbReference>